<dbReference type="Proteomes" id="UP001328107">
    <property type="component" value="Unassembled WGS sequence"/>
</dbReference>
<dbReference type="AlphaFoldDB" id="A0AAN5IBD7"/>
<feature type="non-terminal residue" evidence="1">
    <location>
        <position position="81"/>
    </location>
</feature>
<name>A0AAN5IBD7_9BILA</name>
<dbReference type="EMBL" id="BTRK01000006">
    <property type="protein sequence ID" value="GMR59863.1"/>
    <property type="molecule type" value="Genomic_DNA"/>
</dbReference>
<evidence type="ECO:0000313" key="2">
    <source>
        <dbReference type="Proteomes" id="UP001328107"/>
    </source>
</evidence>
<comment type="caution">
    <text evidence="1">The sequence shown here is derived from an EMBL/GenBank/DDBJ whole genome shotgun (WGS) entry which is preliminary data.</text>
</comment>
<reference evidence="2" key="1">
    <citation type="submission" date="2022-10" db="EMBL/GenBank/DDBJ databases">
        <title>Genome assembly of Pristionchus species.</title>
        <authorList>
            <person name="Yoshida K."/>
            <person name="Sommer R.J."/>
        </authorList>
    </citation>
    <scope>NUCLEOTIDE SEQUENCE [LARGE SCALE GENOMIC DNA]</scope>
    <source>
        <strain evidence="2">RS5460</strain>
    </source>
</reference>
<protein>
    <submittedName>
        <fullName evidence="1">Uncharacterized protein</fullName>
    </submittedName>
</protein>
<sequence length="81" mass="8930">AGLVFPYLSSTVMLNPGDVALFFNETPDNEAEILSTHASCTVFDGEKLGATLWIHSNGNELGVLSRGQSWDIHSLLQRKRR</sequence>
<organism evidence="1 2">
    <name type="scientific">Pristionchus mayeri</name>
    <dbReference type="NCBI Taxonomy" id="1317129"/>
    <lineage>
        <taxon>Eukaryota</taxon>
        <taxon>Metazoa</taxon>
        <taxon>Ecdysozoa</taxon>
        <taxon>Nematoda</taxon>
        <taxon>Chromadorea</taxon>
        <taxon>Rhabditida</taxon>
        <taxon>Rhabditina</taxon>
        <taxon>Diplogasteromorpha</taxon>
        <taxon>Diplogasteroidea</taxon>
        <taxon>Neodiplogasteridae</taxon>
        <taxon>Pristionchus</taxon>
    </lineage>
</organism>
<gene>
    <name evidence="1" type="ORF">PMAYCL1PPCAC_30058</name>
</gene>
<proteinExistence type="predicted"/>
<feature type="non-terminal residue" evidence="1">
    <location>
        <position position="1"/>
    </location>
</feature>
<dbReference type="Gene3D" id="2.60.120.620">
    <property type="entry name" value="q2cbj1_9rhob like domain"/>
    <property type="match status" value="1"/>
</dbReference>
<keyword evidence="2" id="KW-1185">Reference proteome</keyword>
<accession>A0AAN5IBD7</accession>
<evidence type="ECO:0000313" key="1">
    <source>
        <dbReference type="EMBL" id="GMR59863.1"/>
    </source>
</evidence>